<accession>A0A1H4B1Y1</accession>
<dbReference type="Proteomes" id="UP000199397">
    <property type="component" value="Unassembled WGS sequence"/>
</dbReference>
<evidence type="ECO:0000313" key="2">
    <source>
        <dbReference type="Proteomes" id="UP000199397"/>
    </source>
</evidence>
<keyword evidence="2" id="KW-1185">Reference proteome</keyword>
<dbReference type="InterPro" id="IPR011664">
    <property type="entry name" value="Abi_system_AbiD/AbiF-like"/>
</dbReference>
<dbReference type="EMBL" id="FNQP01000007">
    <property type="protein sequence ID" value="SEA42150.1"/>
    <property type="molecule type" value="Genomic_DNA"/>
</dbReference>
<proteinExistence type="predicted"/>
<name>A0A1H4B1Y1_9GAMM</name>
<gene>
    <name evidence="1" type="ORF">SAMN05660964_01568</name>
</gene>
<dbReference type="PIRSF" id="PIRSF034934">
    <property type="entry name" value="AbiF_AbiD"/>
    <property type="match status" value="1"/>
</dbReference>
<organism evidence="1 2">
    <name type="scientific">Thiothrix caldifontis</name>
    <dbReference type="NCBI Taxonomy" id="525918"/>
    <lineage>
        <taxon>Bacteria</taxon>
        <taxon>Pseudomonadati</taxon>
        <taxon>Pseudomonadota</taxon>
        <taxon>Gammaproteobacteria</taxon>
        <taxon>Thiotrichales</taxon>
        <taxon>Thiotrichaceae</taxon>
        <taxon>Thiothrix</taxon>
    </lineage>
</organism>
<dbReference type="OrthoDB" id="5363652at2"/>
<dbReference type="AlphaFoldDB" id="A0A1H4B1Y1"/>
<reference evidence="1 2" key="1">
    <citation type="submission" date="2016-10" db="EMBL/GenBank/DDBJ databases">
        <authorList>
            <person name="de Groot N.N."/>
        </authorList>
    </citation>
    <scope>NUCLEOTIDE SEQUENCE [LARGE SCALE GENOMIC DNA]</scope>
    <source>
        <strain evidence="1 2">DSM 21228</strain>
    </source>
</reference>
<evidence type="ECO:0000313" key="1">
    <source>
        <dbReference type="EMBL" id="SEA42150.1"/>
    </source>
</evidence>
<sequence>MSYTKPWKSYQAQLEQLKSRGMLVTDEAKALDKLERIGYYRLSGYWFPFRERSEVCCPLEAPINRKKFKRGDTDKLLFDDFRPGASFENAVDLYVFDKKLRMLVLDALERIEIGLRVDISHRLGEKDPFAYLKPDLLFDDFAHKLDPVSGLTEYHEWLTKHASLISRSKEEFIKHNKTKYGLPLPIWVACEVWDFGCLSMLFKGMKEEDQDAIAIKYGVSNGRVFASWLRSLNYLRNVCAHHSRLWNRNIVDQPKRSPRGEVCWVDHFQDSAHGLARPFLLFCIAKHLLDVINPSSSWGQRLKEHLLTFPQLDHLDLNLQGMGTVSGWEQWSW</sequence>
<protein>
    <submittedName>
        <fullName evidence="1">Abortive infection bacteriophage resistance protein</fullName>
    </submittedName>
</protein>
<dbReference type="InterPro" id="IPR017034">
    <property type="entry name" value="Abi_system_AbiD/AbiF"/>
</dbReference>
<dbReference type="RefSeq" id="WP_093067100.1">
    <property type="nucleotide sequence ID" value="NZ_FNQP01000007.1"/>
</dbReference>
<dbReference type="Pfam" id="PF07751">
    <property type="entry name" value="Abi_2"/>
    <property type="match status" value="1"/>
</dbReference>